<dbReference type="SUPFAM" id="SSF48726">
    <property type="entry name" value="Immunoglobulin"/>
    <property type="match status" value="2"/>
</dbReference>
<feature type="domain" description="Immunoglobulin" evidence="3">
    <location>
        <begin position="21"/>
        <end position="110"/>
    </location>
</feature>
<dbReference type="AlphaFoldDB" id="A0A6P6LUL9"/>
<dbReference type="InterPro" id="IPR003599">
    <property type="entry name" value="Ig_sub"/>
</dbReference>
<feature type="domain" description="Immunoglobulin" evidence="3">
    <location>
        <begin position="117"/>
        <end position="201"/>
    </location>
</feature>
<sequence>MFKHLNLLLLLSLFNHSGSITRSVKGIKGGDATLSCEFKDTHYLDLSRLTSILSCQNEECESESESQNGRVFKTGSCAVIIKNLRLSDAGKYILTVYYTNTQAEVKRQIRTYRLHFHDEVSVKKGEELKLDVLLPNANKVVHWTRRSTGPKEDWSRSHGLRSDRMSIRDRNLIISNFTARDTGTYEVLDTEGEILIMVTVTESEDKRNLMNDDKQQRTPSLLPEAYWIVPVELLVFLVILVALKGKRMHRCPGAQLHVC</sequence>
<dbReference type="InterPro" id="IPR013783">
    <property type="entry name" value="Ig-like_fold"/>
</dbReference>
<evidence type="ECO:0000256" key="1">
    <source>
        <dbReference type="SAM" id="Phobius"/>
    </source>
</evidence>
<feature type="signal peptide" evidence="2">
    <location>
        <begin position="1"/>
        <end position="19"/>
    </location>
</feature>
<dbReference type="Proteomes" id="UP000515129">
    <property type="component" value="Chromosome 44"/>
</dbReference>
<evidence type="ECO:0000313" key="4">
    <source>
        <dbReference type="Proteomes" id="UP000515129"/>
    </source>
</evidence>
<dbReference type="KEGG" id="caua:113062516"/>
<dbReference type="SMART" id="SM00409">
    <property type="entry name" value="IG"/>
    <property type="match status" value="2"/>
</dbReference>
<keyword evidence="1" id="KW-1133">Transmembrane helix</keyword>
<proteinExistence type="predicted"/>
<keyword evidence="1" id="KW-0812">Transmembrane</keyword>
<feature type="transmembrane region" description="Helical" evidence="1">
    <location>
        <begin position="225"/>
        <end position="243"/>
    </location>
</feature>
<evidence type="ECO:0000256" key="2">
    <source>
        <dbReference type="SAM" id="SignalP"/>
    </source>
</evidence>
<gene>
    <name evidence="5" type="primary">LOC113062516</name>
</gene>
<dbReference type="GeneID" id="113062516"/>
<evidence type="ECO:0000259" key="3">
    <source>
        <dbReference type="SMART" id="SM00409"/>
    </source>
</evidence>
<name>A0A6P6LUL9_CARAU</name>
<organism evidence="4 5">
    <name type="scientific">Carassius auratus</name>
    <name type="common">Goldfish</name>
    <dbReference type="NCBI Taxonomy" id="7957"/>
    <lineage>
        <taxon>Eukaryota</taxon>
        <taxon>Metazoa</taxon>
        <taxon>Chordata</taxon>
        <taxon>Craniata</taxon>
        <taxon>Vertebrata</taxon>
        <taxon>Euteleostomi</taxon>
        <taxon>Actinopterygii</taxon>
        <taxon>Neopterygii</taxon>
        <taxon>Teleostei</taxon>
        <taxon>Ostariophysi</taxon>
        <taxon>Cypriniformes</taxon>
        <taxon>Cyprinidae</taxon>
        <taxon>Cyprininae</taxon>
        <taxon>Carassius</taxon>
    </lineage>
</organism>
<feature type="chain" id="PRO_5028229899" evidence="2">
    <location>
        <begin position="20"/>
        <end position="259"/>
    </location>
</feature>
<reference evidence="5" key="1">
    <citation type="submission" date="2025-08" db="UniProtKB">
        <authorList>
            <consortium name="RefSeq"/>
        </authorList>
    </citation>
    <scope>IDENTIFICATION</scope>
    <source>
        <strain evidence="5">Wakin</strain>
        <tissue evidence="5">Muscle</tissue>
    </source>
</reference>
<dbReference type="Gene3D" id="2.60.40.10">
    <property type="entry name" value="Immunoglobulins"/>
    <property type="match status" value="2"/>
</dbReference>
<keyword evidence="4" id="KW-1185">Reference proteome</keyword>
<protein>
    <submittedName>
        <fullName evidence="5">Uncharacterized protein LOC113062516</fullName>
    </submittedName>
</protein>
<evidence type="ECO:0000313" key="5">
    <source>
        <dbReference type="RefSeq" id="XP_026088210.1"/>
    </source>
</evidence>
<dbReference type="RefSeq" id="XP_026088210.1">
    <property type="nucleotide sequence ID" value="XM_026232425.1"/>
</dbReference>
<accession>A0A6P6LUL9</accession>
<keyword evidence="1" id="KW-0472">Membrane</keyword>
<dbReference type="OrthoDB" id="8933312at2759"/>
<keyword evidence="2" id="KW-0732">Signal</keyword>
<dbReference type="InterPro" id="IPR036179">
    <property type="entry name" value="Ig-like_dom_sf"/>
</dbReference>